<protein>
    <submittedName>
        <fullName evidence="9">TDT family transporter</fullName>
    </submittedName>
</protein>
<dbReference type="CDD" id="cd09318">
    <property type="entry name" value="TDT_SSU1"/>
    <property type="match status" value="1"/>
</dbReference>
<keyword evidence="7 8" id="KW-0472">Membrane</keyword>
<name>A0ABW8VVY2_9PSED</name>
<evidence type="ECO:0000313" key="9">
    <source>
        <dbReference type="EMBL" id="MFL8997213.1"/>
    </source>
</evidence>
<evidence type="ECO:0000256" key="2">
    <source>
        <dbReference type="ARBA" id="ARBA00008566"/>
    </source>
</evidence>
<dbReference type="PANTHER" id="PTHR31686">
    <property type="match status" value="1"/>
</dbReference>
<sequence length="383" mass="41425">MTCANSIKPGIKPFSHLQHPREVIRQFTPNWFAATMGTGVLALALAQLPVAMPALRAFAEALWLFNIALFLLFTALYAARWLLFFDEARRIFGHSTVSMFFGTIPMGLATIINGFLVFGLPRWGDGVIHLAEVLWWLDVAMSLACGVLIPYMMFTRQEHSIDQMTAVWLLPVVAAEVAAVSGGLLAPHLADAHSQLVVLVTSYVLWAFSLPVAFSILTILLLRMALHKLPHENMAASSWLALGPIGTGALGMLVLGGDAPLIFAANGLPGVGEIAAGLGLVAGITLWGLGLWWMLMALLITVRYLRAGIPFNLGWWGFTFPLGVYSLATLKLASTLNLTFFSVSGCVLVALLAVMWLIVGKRTVLGAWRGELFVSPCIAGLKK</sequence>
<dbReference type="InterPro" id="IPR004695">
    <property type="entry name" value="SLAC1/Mae1/Ssu1/TehA"/>
</dbReference>
<keyword evidence="4" id="KW-1003">Cell membrane</keyword>
<evidence type="ECO:0000256" key="3">
    <source>
        <dbReference type="ARBA" id="ARBA00022448"/>
    </source>
</evidence>
<comment type="similarity">
    <text evidence="2">Belongs to the tellurite-resistance/dicarboxylate transporter (TDT) family.</text>
</comment>
<keyword evidence="3" id="KW-0813">Transport</keyword>
<keyword evidence="6 8" id="KW-1133">Transmembrane helix</keyword>
<dbReference type="EMBL" id="JBJNUY010000001">
    <property type="protein sequence ID" value="MFL8997213.1"/>
    <property type="molecule type" value="Genomic_DNA"/>
</dbReference>
<evidence type="ECO:0000313" key="10">
    <source>
        <dbReference type="Proteomes" id="UP001628646"/>
    </source>
</evidence>
<feature type="transmembrane region" description="Helical" evidence="8">
    <location>
        <begin position="31"/>
        <end position="50"/>
    </location>
</feature>
<feature type="transmembrane region" description="Helical" evidence="8">
    <location>
        <begin position="97"/>
        <end position="121"/>
    </location>
</feature>
<dbReference type="Proteomes" id="UP001628646">
    <property type="component" value="Unassembled WGS sequence"/>
</dbReference>
<organism evidence="9 10">
    <name type="scientific">Pseudomonas azerbaijanorientalis</name>
    <dbReference type="NCBI Taxonomy" id="2842350"/>
    <lineage>
        <taxon>Bacteria</taxon>
        <taxon>Pseudomonadati</taxon>
        <taxon>Pseudomonadota</taxon>
        <taxon>Gammaproteobacteria</taxon>
        <taxon>Pseudomonadales</taxon>
        <taxon>Pseudomonadaceae</taxon>
        <taxon>Pseudomonas</taxon>
    </lineage>
</organism>
<reference evidence="9 10" key="1">
    <citation type="submission" date="2024-12" db="EMBL/GenBank/DDBJ databases">
        <title>Pseudomonas species isolated from Lotus nodules promote plant growth.</title>
        <authorList>
            <person name="Yu Y.-H."/>
            <person name="Kurtenbach J."/>
            <person name="Crosbie D."/>
            <person name="Brachmann A."/>
            <person name="Marin M."/>
        </authorList>
    </citation>
    <scope>NUCLEOTIDE SEQUENCE [LARGE SCALE GENOMIC DNA]</scope>
    <source>
        <strain evidence="9 10">PLb11B</strain>
    </source>
</reference>
<dbReference type="InterPro" id="IPR038665">
    <property type="entry name" value="Voltage-dep_anion_channel_sf"/>
</dbReference>
<dbReference type="PANTHER" id="PTHR31686:SF1">
    <property type="entry name" value="SULFITE EFFLUX PUMP SSU1"/>
    <property type="match status" value="1"/>
</dbReference>
<feature type="transmembrane region" description="Helical" evidence="8">
    <location>
        <begin position="133"/>
        <end position="154"/>
    </location>
</feature>
<evidence type="ECO:0000256" key="6">
    <source>
        <dbReference type="ARBA" id="ARBA00022989"/>
    </source>
</evidence>
<keyword evidence="10" id="KW-1185">Reference proteome</keyword>
<dbReference type="RefSeq" id="WP_407799498.1">
    <property type="nucleotide sequence ID" value="NZ_JBJNUX010000001.1"/>
</dbReference>
<gene>
    <name evidence="9" type="ORF">ACJ8NA_00835</name>
</gene>
<evidence type="ECO:0000256" key="5">
    <source>
        <dbReference type="ARBA" id="ARBA00022692"/>
    </source>
</evidence>
<comment type="caution">
    <text evidence="9">The sequence shown here is derived from an EMBL/GenBank/DDBJ whole genome shotgun (WGS) entry which is preliminary data.</text>
</comment>
<evidence type="ECO:0000256" key="8">
    <source>
        <dbReference type="SAM" id="Phobius"/>
    </source>
</evidence>
<accession>A0ABW8VVY2</accession>
<feature type="transmembrane region" description="Helical" evidence="8">
    <location>
        <begin position="234"/>
        <end position="254"/>
    </location>
</feature>
<feature type="transmembrane region" description="Helical" evidence="8">
    <location>
        <begin position="62"/>
        <end position="85"/>
    </location>
</feature>
<feature type="transmembrane region" description="Helical" evidence="8">
    <location>
        <begin position="339"/>
        <end position="359"/>
    </location>
</feature>
<evidence type="ECO:0000256" key="1">
    <source>
        <dbReference type="ARBA" id="ARBA00004651"/>
    </source>
</evidence>
<proteinExistence type="inferred from homology"/>
<comment type="subcellular location">
    <subcellularLocation>
        <location evidence="1">Cell membrane</location>
        <topology evidence="1">Multi-pass membrane protein</topology>
    </subcellularLocation>
</comment>
<evidence type="ECO:0000256" key="4">
    <source>
        <dbReference type="ARBA" id="ARBA00022475"/>
    </source>
</evidence>
<dbReference type="InterPro" id="IPR051629">
    <property type="entry name" value="Sulfite_efflux_TDT"/>
</dbReference>
<feature type="transmembrane region" description="Helical" evidence="8">
    <location>
        <begin position="166"/>
        <end position="190"/>
    </location>
</feature>
<feature type="transmembrane region" description="Helical" evidence="8">
    <location>
        <begin position="196"/>
        <end position="222"/>
    </location>
</feature>
<dbReference type="Pfam" id="PF03595">
    <property type="entry name" value="SLAC1"/>
    <property type="match status" value="1"/>
</dbReference>
<feature type="transmembrane region" description="Helical" evidence="8">
    <location>
        <begin position="274"/>
        <end position="301"/>
    </location>
</feature>
<feature type="transmembrane region" description="Helical" evidence="8">
    <location>
        <begin position="313"/>
        <end position="333"/>
    </location>
</feature>
<dbReference type="Gene3D" id="1.50.10.150">
    <property type="entry name" value="Voltage-dependent anion channel"/>
    <property type="match status" value="1"/>
</dbReference>
<keyword evidence="5 8" id="KW-0812">Transmembrane</keyword>
<evidence type="ECO:0000256" key="7">
    <source>
        <dbReference type="ARBA" id="ARBA00023136"/>
    </source>
</evidence>